<evidence type="ECO:0000313" key="3">
    <source>
        <dbReference type="RefSeq" id="XP_010266447.1"/>
    </source>
</evidence>
<accession>A0A1U8AKE3</accession>
<evidence type="ECO:0000313" key="2">
    <source>
        <dbReference type="Proteomes" id="UP000189703"/>
    </source>
</evidence>
<proteinExistence type="predicted"/>
<dbReference type="RefSeq" id="XP_010266447.1">
    <property type="nucleotide sequence ID" value="XM_010268145.2"/>
</dbReference>
<organism evidence="2 3">
    <name type="scientific">Nelumbo nucifera</name>
    <name type="common">Sacred lotus</name>
    <dbReference type="NCBI Taxonomy" id="4432"/>
    <lineage>
        <taxon>Eukaryota</taxon>
        <taxon>Viridiplantae</taxon>
        <taxon>Streptophyta</taxon>
        <taxon>Embryophyta</taxon>
        <taxon>Tracheophyta</taxon>
        <taxon>Spermatophyta</taxon>
        <taxon>Magnoliopsida</taxon>
        <taxon>Proteales</taxon>
        <taxon>Nelumbonaceae</taxon>
        <taxon>Nelumbo</taxon>
    </lineage>
</organism>
<protein>
    <submittedName>
        <fullName evidence="3">Uncharacterized protein LOC104603957 isoform X1</fullName>
    </submittedName>
</protein>
<keyword evidence="2" id="KW-1185">Reference proteome</keyword>
<dbReference type="InParanoid" id="A0A1U8AKE3"/>
<dbReference type="GeneID" id="104603957"/>
<dbReference type="KEGG" id="nnu:104603957"/>
<name>A0A1U8AKE3_NELNU</name>
<dbReference type="Proteomes" id="UP000189703">
    <property type="component" value="Unplaced"/>
</dbReference>
<feature type="region of interest" description="Disordered" evidence="1">
    <location>
        <begin position="77"/>
        <end position="96"/>
    </location>
</feature>
<dbReference type="OMA" id="NEERHNG"/>
<sequence>MERCDLFFFLSVFWFLDNSRKMPESIKDTNQDDEEEEENGDSNSLRLSQASLLPELNLLMLLYVSSLAWDECLDSSEKTKKGSVKDDEAKRSLSKAHTLRRETNNCTFVTQRRPKFLTKIRDSRHCRRM</sequence>
<feature type="compositionally biased region" description="Acidic residues" evidence="1">
    <location>
        <begin position="31"/>
        <end position="40"/>
    </location>
</feature>
<evidence type="ECO:0000256" key="1">
    <source>
        <dbReference type="SAM" id="MobiDB-lite"/>
    </source>
</evidence>
<feature type="region of interest" description="Disordered" evidence="1">
    <location>
        <begin position="24"/>
        <end position="46"/>
    </location>
</feature>
<gene>
    <name evidence="3" type="primary">LOC104603957</name>
</gene>
<feature type="compositionally biased region" description="Basic and acidic residues" evidence="1">
    <location>
        <begin position="77"/>
        <end position="91"/>
    </location>
</feature>
<dbReference type="AlphaFoldDB" id="A0A1U8AKE3"/>
<reference evidence="3" key="1">
    <citation type="submission" date="2025-08" db="UniProtKB">
        <authorList>
            <consortium name="RefSeq"/>
        </authorList>
    </citation>
    <scope>IDENTIFICATION</scope>
</reference>